<evidence type="ECO:0000256" key="1">
    <source>
        <dbReference type="ARBA" id="ARBA00004914"/>
    </source>
</evidence>
<dbReference type="InterPro" id="IPR006232">
    <property type="entry name" value="Suc6P_hydrolase"/>
</dbReference>
<dbReference type="AlphaFoldDB" id="A0A1H0GF72"/>
<accession>A0A1H0GF72</accession>
<organism evidence="12 13">
    <name type="scientific">Alkalicoccus daliensis</name>
    <dbReference type="NCBI Taxonomy" id="745820"/>
    <lineage>
        <taxon>Bacteria</taxon>
        <taxon>Bacillati</taxon>
        <taxon>Bacillota</taxon>
        <taxon>Bacilli</taxon>
        <taxon>Bacillales</taxon>
        <taxon>Bacillaceae</taxon>
        <taxon>Alkalicoccus</taxon>
    </lineage>
</organism>
<dbReference type="InterPro" id="IPR051214">
    <property type="entry name" value="GH32_Enzymes"/>
</dbReference>
<dbReference type="SUPFAM" id="SSF75005">
    <property type="entry name" value="Arabinanase/levansucrase/invertase"/>
    <property type="match status" value="1"/>
</dbReference>
<dbReference type="InterPro" id="IPR013189">
    <property type="entry name" value="Glyco_hydro_32_C"/>
</dbReference>
<evidence type="ECO:0000256" key="8">
    <source>
        <dbReference type="RuleBase" id="RU362110"/>
    </source>
</evidence>
<keyword evidence="13" id="KW-1185">Reference proteome</keyword>
<feature type="domain" description="Glycosyl hydrolase family 32 N-terminal" evidence="10">
    <location>
        <begin position="34"/>
        <end position="321"/>
    </location>
</feature>
<protein>
    <recommendedName>
        <fullName evidence="4 8">Sucrose-6-phosphate hydrolase</fullName>
        <ecNumber evidence="3 8">3.2.1.26</ecNumber>
    </recommendedName>
    <alternativeName>
        <fullName evidence="7 9">Invertase</fullName>
    </alternativeName>
</protein>
<dbReference type="Proteomes" id="UP000198778">
    <property type="component" value="Unassembled WGS sequence"/>
</dbReference>
<dbReference type="GO" id="GO:0004564">
    <property type="term" value="F:beta-fructofuranosidase activity"/>
    <property type="evidence" value="ECO:0007669"/>
    <property type="project" value="UniProtKB-EC"/>
</dbReference>
<name>A0A1H0GF72_9BACI</name>
<gene>
    <name evidence="12" type="ORF">SAMN04488053_10685</name>
</gene>
<keyword evidence="9" id="KW-0119">Carbohydrate metabolism</keyword>
<dbReference type="RefSeq" id="WP_090842989.1">
    <property type="nucleotide sequence ID" value="NZ_FNIL01000006.1"/>
</dbReference>
<keyword evidence="6 8" id="KW-0326">Glycosidase</keyword>
<dbReference type="PANTHER" id="PTHR43101:SF1">
    <property type="entry name" value="BETA-FRUCTOSIDASE"/>
    <property type="match status" value="1"/>
</dbReference>
<dbReference type="InterPro" id="IPR023296">
    <property type="entry name" value="Glyco_hydro_beta-prop_sf"/>
</dbReference>
<comment type="function">
    <text evidence="9">Enables the bacterium to metabolize sucrose as a sole carbon source.</text>
</comment>
<dbReference type="GO" id="GO:0005737">
    <property type="term" value="C:cytoplasm"/>
    <property type="evidence" value="ECO:0007669"/>
    <property type="project" value="UniProtKB-SubCell"/>
</dbReference>
<dbReference type="CDD" id="cd08996">
    <property type="entry name" value="GH32_FFase"/>
    <property type="match status" value="1"/>
</dbReference>
<dbReference type="SUPFAM" id="SSF49899">
    <property type="entry name" value="Concanavalin A-like lectins/glucanases"/>
    <property type="match status" value="1"/>
</dbReference>
<evidence type="ECO:0000259" key="11">
    <source>
        <dbReference type="Pfam" id="PF08244"/>
    </source>
</evidence>
<evidence type="ECO:0000259" key="10">
    <source>
        <dbReference type="Pfam" id="PF00251"/>
    </source>
</evidence>
<comment type="subcellular location">
    <subcellularLocation>
        <location evidence="9">Cytoplasm</location>
    </subcellularLocation>
</comment>
<keyword evidence="5 8" id="KW-0378">Hydrolase</keyword>
<dbReference type="NCBIfam" id="TIGR01322">
    <property type="entry name" value="scrB_fam"/>
    <property type="match status" value="1"/>
</dbReference>
<dbReference type="InterPro" id="IPR013320">
    <property type="entry name" value="ConA-like_dom_sf"/>
</dbReference>
<evidence type="ECO:0000256" key="9">
    <source>
        <dbReference type="RuleBase" id="RU365015"/>
    </source>
</evidence>
<dbReference type="GO" id="GO:0005985">
    <property type="term" value="P:sucrose metabolic process"/>
    <property type="evidence" value="ECO:0007669"/>
    <property type="project" value="UniProtKB-UniPathway"/>
</dbReference>
<dbReference type="STRING" id="745820.SAMN04488053_10685"/>
<comment type="similarity">
    <text evidence="2 8">Belongs to the glycosyl hydrolase 32 family.</text>
</comment>
<feature type="domain" description="Glycosyl hydrolase family 32 C-terminal" evidence="11">
    <location>
        <begin position="361"/>
        <end position="438"/>
    </location>
</feature>
<evidence type="ECO:0000256" key="2">
    <source>
        <dbReference type="ARBA" id="ARBA00009902"/>
    </source>
</evidence>
<dbReference type="Gene3D" id="2.60.120.560">
    <property type="entry name" value="Exo-inulinase, domain 1"/>
    <property type="match status" value="1"/>
</dbReference>
<dbReference type="EC" id="3.2.1.26" evidence="3 8"/>
<evidence type="ECO:0000313" key="13">
    <source>
        <dbReference type="Proteomes" id="UP000198778"/>
    </source>
</evidence>
<dbReference type="UniPathway" id="UPA00238"/>
<dbReference type="Gene3D" id="2.115.10.20">
    <property type="entry name" value="Glycosyl hydrolase domain, family 43"/>
    <property type="match status" value="1"/>
</dbReference>
<dbReference type="InterPro" id="IPR013148">
    <property type="entry name" value="Glyco_hydro_32_N"/>
</dbReference>
<reference evidence="13" key="1">
    <citation type="submission" date="2016-10" db="EMBL/GenBank/DDBJ databases">
        <authorList>
            <person name="Varghese N."/>
            <person name="Submissions S."/>
        </authorList>
    </citation>
    <scope>NUCLEOTIDE SEQUENCE [LARGE SCALE GENOMIC DNA]</scope>
    <source>
        <strain evidence="13">CGMCC 1.10369</strain>
    </source>
</reference>
<dbReference type="SMART" id="SM00640">
    <property type="entry name" value="Glyco_32"/>
    <property type="match status" value="1"/>
</dbReference>
<evidence type="ECO:0000256" key="7">
    <source>
        <dbReference type="ARBA" id="ARBA00033367"/>
    </source>
</evidence>
<dbReference type="PANTHER" id="PTHR43101">
    <property type="entry name" value="BETA-FRUCTOSIDASE"/>
    <property type="match status" value="1"/>
</dbReference>
<evidence type="ECO:0000256" key="6">
    <source>
        <dbReference type="ARBA" id="ARBA00023295"/>
    </source>
</evidence>
<comment type="pathway">
    <text evidence="1 9">Glycan biosynthesis; sucrose metabolism.</text>
</comment>
<dbReference type="EMBL" id="FNIL01000006">
    <property type="protein sequence ID" value="SDO05512.1"/>
    <property type="molecule type" value="Genomic_DNA"/>
</dbReference>
<dbReference type="Pfam" id="PF00251">
    <property type="entry name" value="Glyco_hydro_32N"/>
    <property type="match status" value="1"/>
</dbReference>
<evidence type="ECO:0000313" key="12">
    <source>
        <dbReference type="EMBL" id="SDO05512.1"/>
    </source>
</evidence>
<evidence type="ECO:0000256" key="5">
    <source>
        <dbReference type="ARBA" id="ARBA00022801"/>
    </source>
</evidence>
<dbReference type="InterPro" id="IPR001362">
    <property type="entry name" value="Glyco_hydro_32"/>
</dbReference>
<evidence type="ECO:0000256" key="3">
    <source>
        <dbReference type="ARBA" id="ARBA00012758"/>
    </source>
</evidence>
<comment type="catalytic activity">
    <reaction evidence="8">
        <text>Hydrolysis of terminal non-reducing beta-D-fructofuranoside residues in beta-D-fructofuranosides.</text>
        <dbReference type="EC" id="3.2.1.26"/>
    </reaction>
</comment>
<proteinExistence type="inferred from homology"/>
<keyword evidence="9" id="KW-0963">Cytoplasm</keyword>
<evidence type="ECO:0000256" key="4">
    <source>
        <dbReference type="ARBA" id="ARBA00019623"/>
    </source>
</evidence>
<dbReference type="Pfam" id="PF08244">
    <property type="entry name" value="Glyco_hydro_32C"/>
    <property type="match status" value="1"/>
</dbReference>
<sequence>MNTIVTNYTTEKADTFIREKLPLLPNSIYRPSYHITAPVGWINDPNGLVYFKGEYHAFYQYYPYGTEWGPMHWGHVKSKDLLIWEHLPVALAPEYEYEKGGCFSGSAVVHHDKLYLIYTGHNEEKSPKEVQCAAVSEDGIHFDKFPAPIIPSLPAQASEDFRDPKVTWRNGKWYLFIGTSYNNRGRLVYYTSENLTNWSYQGIVLEGGAHQGTMWECVDLFSLEDKDVLIYSPMGLMDSKTRYIVGNWNKDGFETLTEGEIDHGTDFYAPQTFEDAKGRRILIGWMNMWEKAMEEKKEGWAGALTLPRELSLLDNHLVMTPVAEWKDAVLKKHPVAVKQENPQVNLEFTHLFFHYKGRSDQDVEWSVTSGQGDAFTLHVDSSKKHIMLNRTGMLAGEKDCLTVPLPEEADQIELEAFIDHSAFELFINHQLTVSLRIYFQETNVVFEQLSPDNETLIYSYE</sequence>
<dbReference type="OrthoDB" id="9759709at2"/>